<keyword evidence="5" id="KW-0645">Protease</keyword>
<accession>A0A100VVL4</accession>
<dbReference type="InterPro" id="IPR052064">
    <property type="entry name" value="Mito_IMP1_subunit"/>
</dbReference>
<feature type="domain" description="Peptidase S24/S26A/S26B/S26C" evidence="4">
    <location>
        <begin position="17"/>
        <end position="88"/>
    </location>
</feature>
<keyword evidence="3" id="KW-0472">Membrane</keyword>
<dbReference type="InterPro" id="IPR019533">
    <property type="entry name" value="Peptidase_S26"/>
</dbReference>
<dbReference type="Gene3D" id="2.10.109.10">
    <property type="entry name" value="Umud Fragment, subunit A"/>
    <property type="match status" value="1"/>
</dbReference>
<proteinExistence type="predicted"/>
<name>A0A100VVL4_9MYCO</name>
<organism evidence="5 6">
    <name type="scientific">Mycolicibacterium brisbanense</name>
    <dbReference type="NCBI Taxonomy" id="146020"/>
    <lineage>
        <taxon>Bacteria</taxon>
        <taxon>Bacillati</taxon>
        <taxon>Actinomycetota</taxon>
        <taxon>Actinomycetes</taxon>
        <taxon>Mycobacteriales</taxon>
        <taxon>Mycobacteriaceae</taxon>
        <taxon>Mycolicibacterium</taxon>
    </lineage>
</organism>
<evidence type="ECO:0000256" key="2">
    <source>
        <dbReference type="ARBA" id="ARBA00022801"/>
    </source>
</evidence>
<dbReference type="PANTHER" id="PTHR12383">
    <property type="entry name" value="PROTEASE FAMILY S26 MITOCHONDRIAL INNER MEMBRANE PROTEASE-RELATED"/>
    <property type="match status" value="1"/>
</dbReference>
<reference evidence="6" key="2">
    <citation type="submission" date="2016-02" db="EMBL/GenBank/DDBJ databases">
        <title>Draft genome sequence of five rapidly growing Mycobacterium species.</title>
        <authorList>
            <person name="Katahira K."/>
            <person name="Gotou Y."/>
            <person name="Iida K."/>
            <person name="Ogura Y."/>
            <person name="Hayashi T."/>
        </authorList>
    </citation>
    <scope>NUCLEOTIDE SEQUENCE [LARGE SCALE GENOMIC DNA]</scope>
    <source>
        <strain evidence="6">JCM15654</strain>
    </source>
</reference>
<comment type="caution">
    <text evidence="5">The sequence shown here is derived from an EMBL/GenBank/DDBJ whole genome shotgun (WGS) entry which is preliminary data.</text>
</comment>
<protein>
    <submittedName>
        <fullName evidence="5">Inner membrane protease subunit 1</fullName>
    </submittedName>
</protein>
<dbReference type="GO" id="GO:0012505">
    <property type="term" value="C:endomembrane system"/>
    <property type="evidence" value="ECO:0007669"/>
    <property type="project" value="UniProtKB-SubCell"/>
</dbReference>
<dbReference type="Proteomes" id="UP000069620">
    <property type="component" value="Unassembled WGS sequence"/>
</dbReference>
<evidence type="ECO:0000256" key="3">
    <source>
        <dbReference type="ARBA" id="ARBA00023136"/>
    </source>
</evidence>
<keyword evidence="2" id="KW-0378">Hydrolase</keyword>
<dbReference type="InterPro" id="IPR015927">
    <property type="entry name" value="Peptidase_S24_S26A/B/C"/>
</dbReference>
<evidence type="ECO:0000259" key="4">
    <source>
        <dbReference type="Pfam" id="PF00717"/>
    </source>
</evidence>
<dbReference type="GO" id="GO:0004252">
    <property type="term" value="F:serine-type endopeptidase activity"/>
    <property type="evidence" value="ECO:0007669"/>
    <property type="project" value="InterPro"/>
</dbReference>
<evidence type="ECO:0000313" key="6">
    <source>
        <dbReference type="Proteomes" id="UP000069620"/>
    </source>
</evidence>
<dbReference type="PANTHER" id="PTHR12383:SF16">
    <property type="entry name" value="MITOCHONDRIAL INNER MEMBRANE PROTEASE SUBUNIT 1"/>
    <property type="match status" value="1"/>
</dbReference>
<gene>
    <name evidence="5" type="ORF">RMCB_0939</name>
</gene>
<dbReference type="InterPro" id="IPR036286">
    <property type="entry name" value="LexA/Signal_pep-like_sf"/>
</dbReference>
<sequence>MMAALVAAAGVGWVWSRVFTVGVSGPSMVPTLHDGDALVVYRAQRVRPGDLVIARFDSRPDLLVVKRAIRPYRGGWWIEGDNPLVTDDSRKYGAATVTARVLFRYWRASARPPVR</sequence>
<dbReference type="SUPFAM" id="SSF51306">
    <property type="entry name" value="LexA/Signal peptidase"/>
    <property type="match status" value="1"/>
</dbReference>
<evidence type="ECO:0000256" key="1">
    <source>
        <dbReference type="ARBA" id="ARBA00004308"/>
    </source>
</evidence>
<evidence type="ECO:0000313" key="5">
    <source>
        <dbReference type="EMBL" id="GAS86843.1"/>
    </source>
</evidence>
<comment type="subcellular location">
    <subcellularLocation>
        <location evidence="1">Endomembrane system</location>
    </subcellularLocation>
</comment>
<dbReference type="GO" id="GO:0006465">
    <property type="term" value="P:signal peptide processing"/>
    <property type="evidence" value="ECO:0007669"/>
    <property type="project" value="InterPro"/>
</dbReference>
<dbReference type="AlphaFoldDB" id="A0A100VVL4"/>
<dbReference type="Pfam" id="PF00717">
    <property type="entry name" value="Peptidase_S24"/>
    <property type="match status" value="1"/>
</dbReference>
<dbReference type="STRING" id="146020.RMCB_0939"/>
<dbReference type="EMBL" id="BCSX01000011">
    <property type="protein sequence ID" value="GAS86843.1"/>
    <property type="molecule type" value="Genomic_DNA"/>
</dbReference>
<dbReference type="CDD" id="cd06530">
    <property type="entry name" value="S26_SPase_I"/>
    <property type="match status" value="1"/>
</dbReference>
<dbReference type="OrthoDB" id="1467636at2"/>
<keyword evidence="6" id="KW-1185">Reference proteome</keyword>
<reference evidence="6" key="1">
    <citation type="journal article" date="2016" name="Genome Announc.">
        <title>Draft Genome Sequences of Five Rapidly Growing Mycobacterium Species, M. thermoresistibile, M. fortuitum subsp. acetamidolyticum, M. canariasense, M. brisbanense, and M. novocastrense.</title>
        <authorList>
            <person name="Katahira K."/>
            <person name="Ogura Y."/>
            <person name="Gotoh Y."/>
            <person name="Hayashi T."/>
        </authorList>
    </citation>
    <scope>NUCLEOTIDE SEQUENCE [LARGE SCALE GENOMIC DNA]</scope>
    <source>
        <strain evidence="6">JCM15654</strain>
    </source>
</reference>